<dbReference type="PROSITE" id="PS51061">
    <property type="entry name" value="R3H"/>
    <property type="match status" value="1"/>
</dbReference>
<reference evidence="3 4" key="1">
    <citation type="journal article" date="2017" name="PLoS Biol.">
        <title>The sea cucumber genome provides insights into morphological evolution and visceral regeneration.</title>
        <authorList>
            <person name="Zhang X."/>
            <person name="Sun L."/>
            <person name="Yuan J."/>
            <person name="Sun Y."/>
            <person name="Gao Y."/>
            <person name="Zhang L."/>
            <person name="Li S."/>
            <person name="Dai H."/>
            <person name="Hamel J.F."/>
            <person name="Liu C."/>
            <person name="Yu Y."/>
            <person name="Liu S."/>
            <person name="Lin W."/>
            <person name="Guo K."/>
            <person name="Jin S."/>
            <person name="Xu P."/>
            <person name="Storey K.B."/>
            <person name="Huan P."/>
            <person name="Zhang T."/>
            <person name="Zhou Y."/>
            <person name="Zhang J."/>
            <person name="Lin C."/>
            <person name="Li X."/>
            <person name="Xing L."/>
            <person name="Huo D."/>
            <person name="Sun M."/>
            <person name="Wang L."/>
            <person name="Mercier A."/>
            <person name="Li F."/>
            <person name="Yang H."/>
            <person name="Xiang J."/>
        </authorList>
    </citation>
    <scope>NUCLEOTIDE SEQUENCE [LARGE SCALE GENOMIC DNA]</scope>
    <source>
        <strain evidence="3">Shaxun</strain>
        <tissue evidence="3">Muscle</tissue>
    </source>
</reference>
<dbReference type="InterPro" id="IPR036867">
    <property type="entry name" value="R3H_dom_sf"/>
</dbReference>
<dbReference type="InterPro" id="IPR039629">
    <property type="entry name" value="R3HDM4"/>
</dbReference>
<name>A0A2G8KQD6_STIJA</name>
<feature type="compositionally biased region" description="Polar residues" evidence="1">
    <location>
        <begin position="15"/>
        <end position="27"/>
    </location>
</feature>
<accession>A0A2G8KQD6</accession>
<dbReference type="InterPro" id="IPR025952">
    <property type="entry name" value="R3H-assoc_dom"/>
</dbReference>
<evidence type="ECO:0000259" key="2">
    <source>
        <dbReference type="PROSITE" id="PS51061"/>
    </source>
</evidence>
<evidence type="ECO:0000313" key="3">
    <source>
        <dbReference type="EMBL" id="PIK50195.1"/>
    </source>
</evidence>
<dbReference type="OrthoDB" id="10248581at2759"/>
<feature type="region of interest" description="Disordered" evidence="1">
    <location>
        <begin position="1"/>
        <end position="28"/>
    </location>
</feature>
<dbReference type="Proteomes" id="UP000230750">
    <property type="component" value="Unassembled WGS sequence"/>
</dbReference>
<keyword evidence="4" id="KW-1185">Reference proteome</keyword>
<evidence type="ECO:0000313" key="4">
    <source>
        <dbReference type="Proteomes" id="UP000230750"/>
    </source>
</evidence>
<dbReference type="EMBL" id="MRZV01000429">
    <property type="protein sequence ID" value="PIK50195.1"/>
    <property type="molecule type" value="Genomic_DNA"/>
</dbReference>
<evidence type="ECO:0000256" key="1">
    <source>
        <dbReference type="SAM" id="MobiDB-lite"/>
    </source>
</evidence>
<dbReference type="SUPFAM" id="SSF82708">
    <property type="entry name" value="R3H domain"/>
    <property type="match status" value="1"/>
</dbReference>
<organism evidence="3 4">
    <name type="scientific">Stichopus japonicus</name>
    <name type="common">Sea cucumber</name>
    <dbReference type="NCBI Taxonomy" id="307972"/>
    <lineage>
        <taxon>Eukaryota</taxon>
        <taxon>Metazoa</taxon>
        <taxon>Echinodermata</taxon>
        <taxon>Eleutherozoa</taxon>
        <taxon>Echinozoa</taxon>
        <taxon>Holothuroidea</taxon>
        <taxon>Aspidochirotacea</taxon>
        <taxon>Aspidochirotida</taxon>
        <taxon>Stichopodidae</taxon>
        <taxon>Apostichopus</taxon>
    </lineage>
</organism>
<dbReference type="AlphaFoldDB" id="A0A2G8KQD6"/>
<dbReference type="PANTHER" id="PTHR32019:SF2">
    <property type="entry name" value="R3H DOMAIN-CONTAINING PROTEIN 4"/>
    <property type="match status" value="1"/>
</dbReference>
<comment type="caution">
    <text evidence="3">The sequence shown here is derived from an EMBL/GenBank/DDBJ whole genome shotgun (WGS) entry which is preliminary data.</text>
</comment>
<dbReference type="InterPro" id="IPR001374">
    <property type="entry name" value="R3H_dom"/>
</dbReference>
<feature type="domain" description="R3H" evidence="2">
    <location>
        <begin position="190"/>
        <end position="253"/>
    </location>
</feature>
<dbReference type="Pfam" id="PF13902">
    <property type="entry name" value="R3H-assoc"/>
    <property type="match status" value="1"/>
</dbReference>
<sequence length="271" mass="31559">MKKIIGNRSPVPAAQNDNKNQSETQSALKGRKFATVVATVKKGHGVRQRRRLENTNFLLNLVENEEYSNEESFSEFVSSSSGSFDKLFSDQESMEIWNKFINKTGEEQDRYLENLDEYEEVCGTLAKVDLEQRMKENDERDEDETVDDEDFLILDGKDKREAFPAYTPLDCYRRINTRLRAFLKRRQIPKASLENHEEQLVSWFSEDPQSVWIIHLPNNYERLLLHAVSQYLDLNSASYNCNGVRQTKVENKKDSFHPPSMGLSDYLQSVR</sequence>
<dbReference type="GO" id="GO:0003676">
    <property type="term" value="F:nucleic acid binding"/>
    <property type="evidence" value="ECO:0007669"/>
    <property type="project" value="UniProtKB-UniRule"/>
</dbReference>
<protein>
    <submittedName>
        <fullName evidence="3">Putative R3H domain-containing protein 4</fullName>
    </submittedName>
</protein>
<gene>
    <name evidence="3" type="ORF">BSL78_12901</name>
</gene>
<proteinExistence type="predicted"/>
<dbReference type="PANTHER" id="PTHR32019">
    <property type="entry name" value="R3H DOMAIN-CONTAINING PROTEIN 4"/>
    <property type="match status" value="1"/>
</dbReference>
<dbReference type="STRING" id="307972.A0A2G8KQD6"/>